<dbReference type="PANTHER" id="PTHR30055">
    <property type="entry name" value="HTH-TYPE TRANSCRIPTIONAL REGULATOR RUTR"/>
    <property type="match status" value="1"/>
</dbReference>
<sequence>MADEGQRRPGKPGGRMPAFKQARYQQILDAALEVLHDAEYEQIKVDDVARRAGLAKATLYRYFTSKDQLYAVVLRRWDEHEHQRPLPPSEPGAARVRGRAEATIAAYERHPQFFRLDVQLFSSEDAEVRAQLSALAARTHQLYAADFAAHGVASPHDAAAMLQAIARSALTNAVFHGAPFSTVHNRVARFIDLYEPSGEGRPVPETAPLAEPAAIAGEPLSGSKRQRHDRILRTAREALEEQPYEHVHISEIAQRAGIALGTLYRYFASKEYLYAIVIHEWFLTSRFLLPFDDLSPAERIRSRIRAAVDAFEARPRFFRLNSLLYSALDPAVQGVMRAIFSHARRLFANDFRALGVADPDDTAAMLWAILHSLTNAALSYDTSFPEVHRIADEFVALAVQSTRAPLAADT</sequence>
<dbReference type="EMBL" id="JBHSON010000026">
    <property type="protein sequence ID" value="MFC5747949.1"/>
    <property type="molecule type" value="Genomic_DNA"/>
</dbReference>
<dbReference type="InterPro" id="IPR036271">
    <property type="entry name" value="Tet_transcr_reg_TetR-rel_C_sf"/>
</dbReference>
<reference evidence="5" key="1">
    <citation type="journal article" date="2019" name="Int. J. Syst. Evol. Microbiol.">
        <title>The Global Catalogue of Microorganisms (GCM) 10K type strain sequencing project: providing services to taxonomists for standard genome sequencing and annotation.</title>
        <authorList>
            <consortium name="The Broad Institute Genomics Platform"/>
            <consortium name="The Broad Institute Genome Sequencing Center for Infectious Disease"/>
            <person name="Wu L."/>
            <person name="Ma J."/>
        </authorList>
    </citation>
    <scope>NUCLEOTIDE SEQUENCE [LARGE SCALE GENOMIC DNA]</scope>
    <source>
        <strain evidence="5">KCTC 42087</strain>
    </source>
</reference>
<dbReference type="PANTHER" id="PTHR30055:SF226">
    <property type="entry name" value="HTH-TYPE TRANSCRIPTIONAL REGULATOR PKSA"/>
    <property type="match status" value="1"/>
</dbReference>
<dbReference type="Gene3D" id="1.10.357.10">
    <property type="entry name" value="Tetracycline Repressor, domain 2"/>
    <property type="match status" value="2"/>
</dbReference>
<dbReference type="Pfam" id="PF00440">
    <property type="entry name" value="TetR_N"/>
    <property type="match status" value="2"/>
</dbReference>
<evidence type="ECO:0000313" key="4">
    <source>
        <dbReference type="EMBL" id="MFC5747949.1"/>
    </source>
</evidence>
<feature type="domain" description="HTH tetR-type" evidence="3">
    <location>
        <begin position="225"/>
        <end position="285"/>
    </location>
</feature>
<name>A0ABW0ZXA3_9ACTN</name>
<feature type="domain" description="HTH tetR-type" evidence="3">
    <location>
        <begin position="21"/>
        <end position="81"/>
    </location>
</feature>
<dbReference type="Proteomes" id="UP001596074">
    <property type="component" value="Unassembled WGS sequence"/>
</dbReference>
<comment type="caution">
    <text evidence="4">The sequence shown here is derived from an EMBL/GenBank/DDBJ whole genome shotgun (WGS) entry which is preliminary data.</text>
</comment>
<dbReference type="PROSITE" id="PS50977">
    <property type="entry name" value="HTH_TETR_2"/>
    <property type="match status" value="2"/>
</dbReference>
<feature type="DNA-binding region" description="H-T-H motif" evidence="2">
    <location>
        <begin position="44"/>
        <end position="63"/>
    </location>
</feature>
<evidence type="ECO:0000313" key="5">
    <source>
        <dbReference type="Proteomes" id="UP001596074"/>
    </source>
</evidence>
<accession>A0ABW0ZXA3</accession>
<organism evidence="4 5">
    <name type="scientific">Actinomadura rugatobispora</name>
    <dbReference type="NCBI Taxonomy" id="1994"/>
    <lineage>
        <taxon>Bacteria</taxon>
        <taxon>Bacillati</taxon>
        <taxon>Actinomycetota</taxon>
        <taxon>Actinomycetes</taxon>
        <taxon>Streptosporangiales</taxon>
        <taxon>Thermomonosporaceae</taxon>
        <taxon>Actinomadura</taxon>
    </lineage>
</organism>
<feature type="DNA-binding region" description="H-T-H motif" evidence="2">
    <location>
        <begin position="248"/>
        <end position="267"/>
    </location>
</feature>
<proteinExistence type="predicted"/>
<evidence type="ECO:0000256" key="2">
    <source>
        <dbReference type="PROSITE-ProRule" id="PRU00335"/>
    </source>
</evidence>
<dbReference type="SUPFAM" id="SSF48498">
    <property type="entry name" value="Tetracyclin repressor-like, C-terminal domain"/>
    <property type="match status" value="1"/>
</dbReference>
<dbReference type="PRINTS" id="PR00455">
    <property type="entry name" value="HTHTETR"/>
</dbReference>
<dbReference type="InterPro" id="IPR001647">
    <property type="entry name" value="HTH_TetR"/>
</dbReference>
<dbReference type="InterPro" id="IPR050109">
    <property type="entry name" value="HTH-type_TetR-like_transc_reg"/>
</dbReference>
<dbReference type="SUPFAM" id="SSF46689">
    <property type="entry name" value="Homeodomain-like"/>
    <property type="match status" value="2"/>
</dbReference>
<protein>
    <submittedName>
        <fullName evidence="4">TetR/AcrR family transcriptional regulator</fullName>
    </submittedName>
</protein>
<dbReference type="RefSeq" id="WP_378283579.1">
    <property type="nucleotide sequence ID" value="NZ_JBHSON010000026.1"/>
</dbReference>
<evidence type="ECO:0000259" key="3">
    <source>
        <dbReference type="PROSITE" id="PS50977"/>
    </source>
</evidence>
<dbReference type="InterPro" id="IPR009057">
    <property type="entry name" value="Homeodomain-like_sf"/>
</dbReference>
<evidence type="ECO:0000256" key="1">
    <source>
        <dbReference type="ARBA" id="ARBA00023125"/>
    </source>
</evidence>
<keyword evidence="5" id="KW-1185">Reference proteome</keyword>
<gene>
    <name evidence="4" type="ORF">ACFPZN_20155</name>
</gene>
<keyword evidence="1 2" id="KW-0238">DNA-binding</keyword>